<dbReference type="SUPFAM" id="SSF56281">
    <property type="entry name" value="Metallo-hydrolase/oxidoreductase"/>
    <property type="match status" value="1"/>
</dbReference>
<dbReference type="InterPro" id="IPR036866">
    <property type="entry name" value="RibonucZ/Hydroxyglut_hydro"/>
</dbReference>
<evidence type="ECO:0000313" key="3">
    <source>
        <dbReference type="Proteomes" id="UP001596310"/>
    </source>
</evidence>
<dbReference type="InterPro" id="IPR052533">
    <property type="entry name" value="WalJ/YycJ-like"/>
</dbReference>
<keyword evidence="3" id="KW-1185">Reference proteome</keyword>
<dbReference type="PANTHER" id="PTHR47619">
    <property type="entry name" value="METALLO-HYDROLASE YYCJ-RELATED"/>
    <property type="match status" value="1"/>
</dbReference>
<evidence type="ECO:0000313" key="2">
    <source>
        <dbReference type="EMBL" id="MFC6315203.1"/>
    </source>
</evidence>
<dbReference type="SMART" id="SM00849">
    <property type="entry name" value="Lactamase_B"/>
    <property type="match status" value="1"/>
</dbReference>
<protein>
    <submittedName>
        <fullName evidence="2">MBL fold metallo-hydrolase</fullName>
    </submittedName>
</protein>
<organism evidence="2 3">
    <name type="scientific">Lapidilactobacillus achengensis</name>
    <dbReference type="NCBI Taxonomy" id="2486000"/>
    <lineage>
        <taxon>Bacteria</taxon>
        <taxon>Bacillati</taxon>
        <taxon>Bacillota</taxon>
        <taxon>Bacilli</taxon>
        <taxon>Lactobacillales</taxon>
        <taxon>Lactobacillaceae</taxon>
        <taxon>Lapidilactobacillus</taxon>
    </lineage>
</organism>
<sequence>MLDITIFGTGSSGNGYCVSDGKTQLLLEVGIPEKKAAPKMNFDFSKVVGILITHEHGDHSKYLKQYLLNTIAPVYLTAGTANALKFEGVRRVDIQPLHEYKIGTWIVTPFHVEHDAKDPVGYLIESQAGDRLLYVTDTYFVKYRFKDITQMLVEMNYSSAIAQKNVDDGILNPFLERRIWHSHFEMENSLNFIKANTSPSLESVTLIHLSKLNGDPKLFKSKTQEITGVPVTIAKS</sequence>
<feature type="domain" description="Metallo-beta-lactamase" evidence="1">
    <location>
        <begin position="12"/>
        <end position="183"/>
    </location>
</feature>
<reference evidence="3" key="1">
    <citation type="journal article" date="2019" name="Int. J. Syst. Evol. Microbiol.">
        <title>The Global Catalogue of Microorganisms (GCM) 10K type strain sequencing project: providing services to taxonomists for standard genome sequencing and annotation.</title>
        <authorList>
            <consortium name="The Broad Institute Genomics Platform"/>
            <consortium name="The Broad Institute Genome Sequencing Center for Infectious Disease"/>
            <person name="Wu L."/>
            <person name="Ma J."/>
        </authorList>
    </citation>
    <scope>NUCLEOTIDE SEQUENCE [LARGE SCALE GENOMIC DNA]</scope>
    <source>
        <strain evidence="3">CCM 8897</strain>
    </source>
</reference>
<dbReference type="Proteomes" id="UP001596310">
    <property type="component" value="Unassembled WGS sequence"/>
</dbReference>
<evidence type="ECO:0000259" key="1">
    <source>
        <dbReference type="SMART" id="SM00849"/>
    </source>
</evidence>
<gene>
    <name evidence="2" type="ORF">ACFQHW_06395</name>
</gene>
<dbReference type="RefSeq" id="WP_125598144.1">
    <property type="nucleotide sequence ID" value="NZ_JBHSSM010000016.1"/>
</dbReference>
<accession>A0ABW1UPG3</accession>
<dbReference type="Pfam" id="PF12706">
    <property type="entry name" value="Lactamase_B_2"/>
    <property type="match status" value="1"/>
</dbReference>
<name>A0ABW1UPG3_9LACO</name>
<dbReference type="Gene3D" id="3.60.15.10">
    <property type="entry name" value="Ribonuclease Z/Hydroxyacylglutathione hydrolase-like"/>
    <property type="match status" value="1"/>
</dbReference>
<proteinExistence type="predicted"/>
<dbReference type="PANTHER" id="PTHR47619:SF1">
    <property type="entry name" value="EXODEOXYRIBONUCLEASE WALJ"/>
    <property type="match status" value="1"/>
</dbReference>
<dbReference type="InterPro" id="IPR001279">
    <property type="entry name" value="Metallo-B-lactamas"/>
</dbReference>
<comment type="caution">
    <text evidence="2">The sequence shown here is derived from an EMBL/GenBank/DDBJ whole genome shotgun (WGS) entry which is preliminary data.</text>
</comment>
<dbReference type="EMBL" id="JBHSSM010000016">
    <property type="protein sequence ID" value="MFC6315203.1"/>
    <property type="molecule type" value="Genomic_DNA"/>
</dbReference>